<dbReference type="EMBL" id="PFEN01000036">
    <property type="protein sequence ID" value="PJE69454.1"/>
    <property type="molecule type" value="Genomic_DNA"/>
</dbReference>
<name>A0A2H9T150_9BACT</name>
<accession>A0A2H9T150</accession>
<reference evidence="2" key="1">
    <citation type="submission" date="2017-09" db="EMBL/GenBank/DDBJ databases">
        <title>Depth-based differentiation of microbial function through sediment-hosted aquifers and enrichment of novel symbionts in the deep terrestrial subsurface.</title>
        <authorList>
            <person name="Probst A.J."/>
            <person name="Ladd B."/>
            <person name="Jarett J.K."/>
            <person name="Geller-Mcgrath D.E."/>
            <person name="Sieber C.M.K."/>
            <person name="Emerson J.B."/>
            <person name="Anantharaman K."/>
            <person name="Thomas B.C."/>
            <person name="Malmstrom R."/>
            <person name="Stieglmeier M."/>
            <person name="Klingl A."/>
            <person name="Woyke T."/>
            <person name="Ryan C.M."/>
            <person name="Banfield J.F."/>
        </authorList>
    </citation>
    <scope>NUCLEOTIDE SEQUENCE [LARGE SCALE GENOMIC DNA]</scope>
</reference>
<comment type="caution">
    <text evidence="1">The sequence shown here is derived from an EMBL/GenBank/DDBJ whole genome shotgun (WGS) entry which is preliminary data.</text>
</comment>
<feature type="non-terminal residue" evidence="1">
    <location>
        <position position="1"/>
    </location>
</feature>
<proteinExistence type="predicted"/>
<dbReference type="AlphaFoldDB" id="A0A2H9T150"/>
<organism evidence="1 2">
    <name type="scientific">Candidatus Staskawiczbacteria bacterium CG10_big_fil_rev_8_21_14_0_10_38_10</name>
    <dbReference type="NCBI Taxonomy" id="1974891"/>
    <lineage>
        <taxon>Bacteria</taxon>
        <taxon>Candidatus Staskawicziibacteriota</taxon>
    </lineage>
</organism>
<dbReference type="Proteomes" id="UP000236946">
    <property type="component" value="Unassembled WGS sequence"/>
</dbReference>
<protein>
    <submittedName>
        <fullName evidence="1">Uncharacterized protein</fullName>
    </submittedName>
</protein>
<evidence type="ECO:0000313" key="2">
    <source>
        <dbReference type="Proteomes" id="UP000236946"/>
    </source>
</evidence>
<dbReference type="Gene3D" id="3.30.590.20">
    <property type="match status" value="1"/>
</dbReference>
<sequence>HSNGRRIAAYRIMTQSESVPPRFSDISELLEYIRKHGSERNVWDLVRYRPSYGTTEFRMFGITPDIEEIIGFVNACLDLFKSIR</sequence>
<evidence type="ECO:0000313" key="1">
    <source>
        <dbReference type="EMBL" id="PJE69454.1"/>
    </source>
</evidence>
<gene>
    <name evidence="1" type="ORF">COU98_01950</name>
</gene>